<sequence length="242" mass="26092">MSGEAALTGFIDKWRARWPEWRVAEVFVPAAERERALAWFTLRQELTDAAWGGSDPRPGEAKLGWWAEELQGWAQGQQRHPLGLALQALPAPWSALAACLPALLASRERATDAEEAIAVLEPFAEAVAGIAATLFASTTPAPASGTVVGLLAERLLLEEVAVPLQVRARLGEAAPPQALARAWAQELLQRWPPPHQGARSGRIHAALLRARLRRCAAGGHPVRQPLPAWQALAVAWRAARGA</sequence>
<organism evidence="1 2">
    <name type="scientific">Cognatiluteimonas weifangensis</name>
    <dbReference type="NCBI Taxonomy" id="2303539"/>
    <lineage>
        <taxon>Bacteria</taxon>
        <taxon>Pseudomonadati</taxon>
        <taxon>Pseudomonadota</taxon>
        <taxon>Gammaproteobacteria</taxon>
        <taxon>Lysobacterales</taxon>
        <taxon>Lysobacteraceae</taxon>
        <taxon>Cognatiluteimonas</taxon>
    </lineage>
</organism>
<comment type="caution">
    <text evidence="1">The sequence shown here is derived from an EMBL/GenBank/DDBJ whole genome shotgun (WGS) entry which is preliminary data.</text>
</comment>
<proteinExistence type="predicted"/>
<dbReference type="Proteomes" id="UP000262917">
    <property type="component" value="Unassembled WGS sequence"/>
</dbReference>
<dbReference type="OrthoDB" id="5959054at2"/>
<dbReference type="AlphaFoldDB" id="A0A372DMH5"/>
<dbReference type="InterPro" id="IPR008949">
    <property type="entry name" value="Isoprenoid_synthase_dom_sf"/>
</dbReference>
<accession>A0A372DMH5</accession>
<evidence type="ECO:0000313" key="1">
    <source>
        <dbReference type="EMBL" id="RFP60778.1"/>
    </source>
</evidence>
<protein>
    <submittedName>
        <fullName evidence="1">Phytoene/squalene synthase family protein</fullName>
    </submittedName>
</protein>
<dbReference type="RefSeq" id="WP_117202386.1">
    <property type="nucleotide sequence ID" value="NZ_QVPD01000005.1"/>
</dbReference>
<evidence type="ECO:0000313" key="2">
    <source>
        <dbReference type="Proteomes" id="UP000262917"/>
    </source>
</evidence>
<gene>
    <name evidence="1" type="ORF">D0Y53_06395</name>
</gene>
<reference evidence="1 2" key="1">
    <citation type="submission" date="2018-08" db="EMBL/GenBank/DDBJ databases">
        <title>Lysobacter weifangensis sp. nov., a new member of the family 'Xanthomonadaceae', isolated from soil in a farmland.</title>
        <authorList>
            <person name="Zhao H."/>
        </authorList>
    </citation>
    <scope>NUCLEOTIDE SEQUENCE [LARGE SCALE GENOMIC DNA]</scope>
    <source>
        <strain evidence="1 2">WF-2</strain>
    </source>
</reference>
<name>A0A372DMH5_9GAMM</name>
<dbReference type="EMBL" id="QVPD01000005">
    <property type="protein sequence ID" value="RFP60778.1"/>
    <property type="molecule type" value="Genomic_DNA"/>
</dbReference>
<keyword evidence="2" id="KW-1185">Reference proteome</keyword>
<dbReference type="SUPFAM" id="SSF48576">
    <property type="entry name" value="Terpenoid synthases"/>
    <property type="match status" value="1"/>
</dbReference>